<dbReference type="EMBL" id="WAEM01000002">
    <property type="protein sequence ID" value="KAB1156938.1"/>
    <property type="molecule type" value="Genomic_DNA"/>
</dbReference>
<dbReference type="InterPro" id="IPR011460">
    <property type="entry name" value="Lcl_C"/>
</dbReference>
<organism evidence="4 5">
    <name type="scientific">Flavobacterium luteum</name>
    <dbReference type="NCBI Taxonomy" id="2026654"/>
    <lineage>
        <taxon>Bacteria</taxon>
        <taxon>Pseudomonadati</taxon>
        <taxon>Bacteroidota</taxon>
        <taxon>Flavobacteriia</taxon>
        <taxon>Flavobacteriales</taxon>
        <taxon>Flavobacteriaceae</taxon>
        <taxon>Flavobacterium</taxon>
    </lineage>
</organism>
<dbReference type="Pfam" id="PF18962">
    <property type="entry name" value="Por_Secre_tail"/>
    <property type="match status" value="1"/>
</dbReference>
<dbReference type="NCBIfam" id="TIGR04183">
    <property type="entry name" value="Por_Secre_tail"/>
    <property type="match status" value="1"/>
</dbReference>
<evidence type="ECO:0000313" key="5">
    <source>
        <dbReference type="Proteomes" id="UP000490922"/>
    </source>
</evidence>
<name>A0A7J5AHQ5_9FLAO</name>
<dbReference type="Proteomes" id="UP000490922">
    <property type="component" value="Unassembled WGS sequence"/>
</dbReference>
<comment type="caution">
    <text evidence="4">The sequence shown here is derived from an EMBL/GenBank/DDBJ whole genome shotgun (WGS) entry which is preliminary data.</text>
</comment>
<dbReference type="AlphaFoldDB" id="A0A7J5AHQ5"/>
<dbReference type="PANTHER" id="PTHR35812">
    <property type="entry name" value="LIPOPROTEIN"/>
    <property type="match status" value="1"/>
</dbReference>
<protein>
    <submittedName>
        <fullName evidence="4">DUF1566 domain-containing protein</fullName>
    </submittedName>
</protein>
<evidence type="ECO:0000259" key="3">
    <source>
        <dbReference type="Pfam" id="PF18962"/>
    </source>
</evidence>
<dbReference type="InterPro" id="IPR026444">
    <property type="entry name" value="Secre_tail"/>
</dbReference>
<evidence type="ECO:0000259" key="2">
    <source>
        <dbReference type="Pfam" id="PF07603"/>
    </source>
</evidence>
<dbReference type="Pfam" id="PF07603">
    <property type="entry name" value="Lcl_C"/>
    <property type="match status" value="2"/>
</dbReference>
<feature type="domain" description="Lcl C-terminal" evidence="2">
    <location>
        <begin position="61"/>
        <end position="160"/>
    </location>
</feature>
<dbReference type="OrthoDB" id="9770043at2"/>
<keyword evidence="1" id="KW-0732">Signal</keyword>
<feature type="domain" description="Secretion system C-terminal sorting" evidence="3">
    <location>
        <begin position="327"/>
        <end position="400"/>
    </location>
</feature>
<evidence type="ECO:0000313" key="4">
    <source>
        <dbReference type="EMBL" id="KAB1156938.1"/>
    </source>
</evidence>
<keyword evidence="5" id="KW-1185">Reference proteome</keyword>
<proteinExistence type="predicted"/>
<gene>
    <name evidence="4" type="ORF">F6464_06210</name>
</gene>
<sequence>MKKTLLFGLLLFNVVFVFGQSISKTIQLLPDTGQTISYTPTFGEDNDYLINTPSYTNNGDGTITDNVSGLMWQQVDGGEMTIENAKTYCDNLVLGGHSDWRLPVSIEAFSILNHQNNNPAMNTTYFPSSGAEYWWTSVFELNSTTKVWCTNAGGGIGNHPKTETISAGGTKKFHARAVRNTNTPPTLTIHFTDNGDGTITDNLTQLIWQKVPNTSALTWENALKYAEGLSLGNSTDWRLPNIKELQSLNNELATNPSVFSPYFGNLGVYFYWSSTSLPNQTTKAWYWSTQFGITTYDTKTNANYVICVRGNPTLTVQNEAVHNSIKVYPNPASNYIVISFVENPESPVFEFSNSLGQIVLRKEMKVTSNEYRLNTEKLSNGFYVLTVINGKKRDSFKIVITK</sequence>
<reference evidence="4 5" key="1">
    <citation type="submission" date="2019-09" db="EMBL/GenBank/DDBJ databases">
        <title>Flavobacterium sp. nov., isolated from glacier ice.</title>
        <authorList>
            <person name="Liu Q."/>
        </authorList>
    </citation>
    <scope>NUCLEOTIDE SEQUENCE [LARGE SCALE GENOMIC DNA]</scope>
    <source>
        <strain evidence="4 5">NBRC 112527</strain>
    </source>
</reference>
<accession>A0A7J5AHQ5</accession>
<evidence type="ECO:0000256" key="1">
    <source>
        <dbReference type="ARBA" id="ARBA00022729"/>
    </source>
</evidence>
<dbReference type="PANTHER" id="PTHR35812:SF1">
    <property type="entry name" value="LIPOPROTEIN"/>
    <property type="match status" value="1"/>
</dbReference>
<dbReference type="RefSeq" id="WP_151106932.1">
    <property type="nucleotide sequence ID" value="NZ_WAEM01000002.1"/>
</dbReference>
<feature type="domain" description="Lcl C-terminal" evidence="2">
    <location>
        <begin position="197"/>
        <end position="309"/>
    </location>
</feature>